<evidence type="ECO:0000256" key="2">
    <source>
        <dbReference type="ARBA" id="ARBA00022630"/>
    </source>
</evidence>
<evidence type="ECO:0000313" key="5">
    <source>
        <dbReference type="EMBL" id="MDQ0995835.1"/>
    </source>
</evidence>
<dbReference type="EMBL" id="JAUSZT010000002">
    <property type="protein sequence ID" value="MDQ0995835.1"/>
    <property type="molecule type" value="Genomic_DNA"/>
</dbReference>
<evidence type="ECO:0000313" key="6">
    <source>
        <dbReference type="Proteomes" id="UP001237780"/>
    </source>
</evidence>
<evidence type="ECO:0000259" key="4">
    <source>
        <dbReference type="Pfam" id="PF07992"/>
    </source>
</evidence>
<dbReference type="InterPro" id="IPR023753">
    <property type="entry name" value="FAD/NAD-binding_dom"/>
</dbReference>
<evidence type="ECO:0000256" key="3">
    <source>
        <dbReference type="ARBA" id="ARBA00023002"/>
    </source>
</evidence>
<protein>
    <recommendedName>
        <fullName evidence="1">Thioredoxin reductase</fullName>
    </recommendedName>
</protein>
<gene>
    <name evidence="5" type="ORF">QFZ34_001012</name>
</gene>
<dbReference type="Pfam" id="PF07992">
    <property type="entry name" value="Pyr_redox_2"/>
    <property type="match status" value="1"/>
</dbReference>
<dbReference type="Gene3D" id="3.50.50.60">
    <property type="entry name" value="FAD/NAD(P)-binding domain"/>
    <property type="match status" value="2"/>
</dbReference>
<dbReference type="PRINTS" id="PR00469">
    <property type="entry name" value="PNDRDTASEII"/>
</dbReference>
<sequence>MTYDVIVVGGSYSGLAAALQVARSRRNVLVVDAGERRNRFAETSHGFLTQDGSSAVQIAHVGREQLLAYPNVTWVDARAENAEGILDAFTVSTSSGADYKGRRLILATGVTDILPIIPGLRERWGKSVFHCPYCHGYEAGGGDIGVLATSSLSAHQALMLADWGNTKLFVNNMFEPSDDQLAALAARNVTLDYGTIAAISGEEAQPIVEFSDGRALSLTGLFTLSRTVVTGPLPQQLKCALEDGPLGTFIQTDASKLTSVPGVYACGDTALMAGSVSFAVGDGARAGVFSTSIANISQPNALIYIGCVSVRACR</sequence>
<dbReference type="PANTHER" id="PTHR48105">
    <property type="entry name" value="THIOREDOXIN REDUCTASE 1-RELATED-RELATED"/>
    <property type="match status" value="1"/>
</dbReference>
<keyword evidence="2" id="KW-0285">Flavoprotein</keyword>
<keyword evidence="6" id="KW-1185">Reference proteome</keyword>
<reference evidence="5 6" key="1">
    <citation type="submission" date="2023-07" db="EMBL/GenBank/DDBJ databases">
        <title>Comparative genomics of wheat-associated soil bacteria to identify genetic determinants of phenazine resistance.</title>
        <authorList>
            <person name="Mouncey N."/>
        </authorList>
    </citation>
    <scope>NUCLEOTIDE SEQUENCE [LARGE SCALE GENOMIC DNA]</scope>
    <source>
        <strain evidence="5 6">W4I11</strain>
    </source>
</reference>
<proteinExistence type="predicted"/>
<name>A0ABU0S504_9HYPH</name>
<dbReference type="Proteomes" id="UP001237780">
    <property type="component" value="Unassembled WGS sequence"/>
</dbReference>
<dbReference type="InterPro" id="IPR036188">
    <property type="entry name" value="FAD/NAD-bd_sf"/>
</dbReference>
<keyword evidence="3" id="KW-0560">Oxidoreductase</keyword>
<accession>A0ABU0S504</accession>
<comment type="caution">
    <text evidence="5">The sequence shown here is derived from an EMBL/GenBank/DDBJ whole genome shotgun (WGS) entry which is preliminary data.</text>
</comment>
<dbReference type="InterPro" id="IPR050097">
    <property type="entry name" value="Ferredoxin-NADP_redctase_2"/>
</dbReference>
<feature type="domain" description="FAD/NAD(P)-binding" evidence="4">
    <location>
        <begin position="3"/>
        <end position="277"/>
    </location>
</feature>
<dbReference type="PRINTS" id="PR00368">
    <property type="entry name" value="FADPNR"/>
</dbReference>
<evidence type="ECO:0000256" key="1">
    <source>
        <dbReference type="ARBA" id="ARBA00018719"/>
    </source>
</evidence>
<dbReference type="SUPFAM" id="SSF51905">
    <property type="entry name" value="FAD/NAD(P)-binding domain"/>
    <property type="match status" value="1"/>
</dbReference>
<organism evidence="5 6">
    <name type="scientific">Phyllobacterium ifriqiyense</name>
    <dbReference type="NCBI Taxonomy" id="314238"/>
    <lineage>
        <taxon>Bacteria</taxon>
        <taxon>Pseudomonadati</taxon>
        <taxon>Pseudomonadota</taxon>
        <taxon>Alphaproteobacteria</taxon>
        <taxon>Hyphomicrobiales</taxon>
        <taxon>Phyllobacteriaceae</taxon>
        <taxon>Phyllobacterium</taxon>
    </lineage>
</organism>